<sequence>MLGLVCLVALVQVSWQIKDLGVDNYKCDATVMAKSKVNPTNADQVRFADFKVVGALGDSLTAANGAGSEPGDPLSIILQYRGLAFAAGGDFTLEKHVTIPNILRKFNPSLFGYSKGIGTEDVWDIAYVRFLNNISEGAESGDIYDQALDLVATMQRHPEKIDIQNDWKLINVFIGANDLCTYCHNKIQDPALSHAPAQFRDNIIKAVQVLYDNLPKTIVQLVGMFNMRMLRQIDKNNEFCQGLHLFECDCEIKKSFTDQEIGEVCNDFMASEQQIQDNGTFTGKQDFTLVIQPFFEQILTPPMKSDGSGVDMSFFAPDCFHFSAFGHAVVAKNLWNTVLQPVGSKQKKVDLSNYNVPINCPPKTCPFYPTVGNSKNCAALMTDYET</sequence>
<reference evidence="2" key="1">
    <citation type="submission" date="2016-11" db="UniProtKB">
        <authorList>
            <consortium name="WormBaseParasite"/>
        </authorList>
    </citation>
    <scope>IDENTIFICATION</scope>
    <source>
        <strain evidence="2">KR3021</strain>
    </source>
</reference>
<evidence type="ECO:0000313" key="2">
    <source>
        <dbReference type="WBParaSite" id="RSKR_0000008100.1"/>
    </source>
</evidence>
<name>A0AC35TFQ9_9BILA</name>
<dbReference type="WBParaSite" id="RSKR_0000008100.1">
    <property type="protein sequence ID" value="RSKR_0000008100.1"/>
    <property type="gene ID" value="RSKR_0000008100"/>
</dbReference>
<dbReference type="Proteomes" id="UP000095286">
    <property type="component" value="Unplaced"/>
</dbReference>
<evidence type="ECO:0000313" key="1">
    <source>
        <dbReference type="Proteomes" id="UP000095286"/>
    </source>
</evidence>
<proteinExistence type="predicted"/>
<accession>A0AC35TFQ9</accession>
<organism evidence="1 2">
    <name type="scientific">Rhabditophanes sp. KR3021</name>
    <dbReference type="NCBI Taxonomy" id="114890"/>
    <lineage>
        <taxon>Eukaryota</taxon>
        <taxon>Metazoa</taxon>
        <taxon>Ecdysozoa</taxon>
        <taxon>Nematoda</taxon>
        <taxon>Chromadorea</taxon>
        <taxon>Rhabditida</taxon>
        <taxon>Tylenchina</taxon>
        <taxon>Panagrolaimomorpha</taxon>
        <taxon>Strongyloidoidea</taxon>
        <taxon>Alloionematidae</taxon>
        <taxon>Rhabditophanes</taxon>
    </lineage>
</organism>
<protein>
    <submittedName>
        <fullName evidence="2">Lipase_GDSL domain-containing protein</fullName>
    </submittedName>
</protein>